<dbReference type="EMBL" id="FLRD01000146">
    <property type="protein sequence ID" value="SBT47448.1"/>
    <property type="molecule type" value="Genomic_DNA"/>
</dbReference>
<keyword evidence="4" id="KW-1185">Reference proteome</keyword>
<sequence>MVTGMHLYTDEISHPWCSIETHERVCVSPQYYPVSARASIPMHAYFLKVTQLLAVRDNLPCPSSGKSSLK</sequence>
<name>A0A1A8ZTJ8_PLAOA</name>
<dbReference type="Proteomes" id="UP000078555">
    <property type="component" value="Unassembled WGS sequence"/>
</dbReference>
<evidence type="ECO:0000313" key="4">
    <source>
        <dbReference type="Proteomes" id="UP000078555"/>
    </source>
</evidence>
<proteinExistence type="predicted"/>
<organism evidence="1 4">
    <name type="scientific">Plasmodium ovale wallikeri</name>
    <dbReference type="NCBI Taxonomy" id="864142"/>
    <lineage>
        <taxon>Eukaryota</taxon>
        <taxon>Sar</taxon>
        <taxon>Alveolata</taxon>
        <taxon>Apicomplexa</taxon>
        <taxon>Aconoidasida</taxon>
        <taxon>Haemosporida</taxon>
        <taxon>Plasmodiidae</taxon>
        <taxon>Plasmodium</taxon>
        <taxon>Plasmodium (Plasmodium)</taxon>
    </lineage>
</organism>
<dbReference type="EMBL" id="FLRE01000190">
    <property type="protein sequence ID" value="SBT48191.1"/>
    <property type="molecule type" value="Genomic_DNA"/>
</dbReference>
<reference evidence="3 4" key="1">
    <citation type="submission" date="2016-05" db="EMBL/GenBank/DDBJ databases">
        <authorList>
            <person name="Naeem Raeece"/>
        </authorList>
    </citation>
    <scope>NUCLEOTIDE SEQUENCE [LARGE SCALE GENOMIC DNA]</scope>
</reference>
<evidence type="ECO:0000313" key="1">
    <source>
        <dbReference type="EMBL" id="SBT47448.1"/>
    </source>
</evidence>
<protein>
    <submittedName>
        <fullName evidence="1">Uncharacterized protein</fullName>
    </submittedName>
</protein>
<reference evidence="1" key="2">
    <citation type="submission" date="2016-05" db="EMBL/GenBank/DDBJ databases">
        <authorList>
            <person name="Lavstsen T."/>
            <person name="Jespersen J.S."/>
        </authorList>
    </citation>
    <scope>NUCLEOTIDE SEQUENCE [LARGE SCALE GENOMIC DNA]</scope>
</reference>
<gene>
    <name evidence="1" type="ORF">POVWA1_055770</name>
    <name evidence="2" type="ORF">POVWA2_055470</name>
</gene>
<evidence type="ECO:0000313" key="2">
    <source>
        <dbReference type="EMBL" id="SBT48191.1"/>
    </source>
</evidence>
<accession>A0A1A8ZTJ8</accession>
<evidence type="ECO:0000313" key="3">
    <source>
        <dbReference type="Proteomes" id="UP000078550"/>
    </source>
</evidence>
<dbReference type="AlphaFoldDB" id="A0A1A8ZTJ8"/>
<dbReference type="Proteomes" id="UP000078550">
    <property type="component" value="Unassembled WGS sequence"/>
</dbReference>